<dbReference type="EMBL" id="WHOD01000087">
    <property type="protein sequence ID" value="NOU96021.1"/>
    <property type="molecule type" value="Genomic_DNA"/>
</dbReference>
<protein>
    <submittedName>
        <fullName evidence="2">DUF4321 domain-containing protein</fullName>
    </submittedName>
</protein>
<keyword evidence="3" id="KW-1185">Reference proteome</keyword>
<keyword evidence="1" id="KW-0472">Membrane</keyword>
<evidence type="ECO:0000313" key="2">
    <source>
        <dbReference type="EMBL" id="NOU96021.1"/>
    </source>
</evidence>
<gene>
    <name evidence="2" type="ORF">GC093_22760</name>
</gene>
<dbReference type="AlphaFoldDB" id="A0A972K1S2"/>
<organism evidence="2 3">
    <name type="scientific">Paenibacillus foliorum</name>
    <dbReference type="NCBI Taxonomy" id="2654974"/>
    <lineage>
        <taxon>Bacteria</taxon>
        <taxon>Bacillati</taxon>
        <taxon>Bacillota</taxon>
        <taxon>Bacilli</taxon>
        <taxon>Bacillales</taxon>
        <taxon>Paenibacillaceae</taxon>
        <taxon>Paenibacillus</taxon>
    </lineage>
</organism>
<keyword evidence="1" id="KW-0812">Transmembrane</keyword>
<dbReference type="Pfam" id="PF14209">
    <property type="entry name" value="DUF4321"/>
    <property type="match status" value="1"/>
</dbReference>
<comment type="caution">
    <text evidence="2">The sequence shown here is derived from an EMBL/GenBank/DDBJ whole genome shotgun (WGS) entry which is preliminary data.</text>
</comment>
<dbReference type="InterPro" id="IPR025470">
    <property type="entry name" value="DUF4321"/>
</dbReference>
<sequence>MKKNTFTFVLLLIIGLVAGSLVGQLLASVPALAFLTKSVELSWDPKADLLVLKYDMHFQLKLNLISILGLVAAFWIYRKL</sequence>
<reference evidence="2" key="1">
    <citation type="submission" date="2019-10" db="EMBL/GenBank/DDBJ databases">
        <title>Description of Paenibacillus glebae sp. nov.</title>
        <authorList>
            <person name="Carlier A."/>
            <person name="Qi S."/>
        </authorList>
    </citation>
    <scope>NUCLEOTIDE SEQUENCE</scope>
    <source>
        <strain evidence="2">LMG 31456</strain>
    </source>
</reference>
<dbReference type="Proteomes" id="UP000641588">
    <property type="component" value="Unassembled WGS sequence"/>
</dbReference>
<dbReference type="RefSeq" id="WP_171654242.1">
    <property type="nucleotide sequence ID" value="NZ_WHOD01000087.1"/>
</dbReference>
<evidence type="ECO:0000313" key="3">
    <source>
        <dbReference type="Proteomes" id="UP000641588"/>
    </source>
</evidence>
<name>A0A972K1S2_9BACL</name>
<evidence type="ECO:0000256" key="1">
    <source>
        <dbReference type="SAM" id="Phobius"/>
    </source>
</evidence>
<keyword evidence="1" id="KW-1133">Transmembrane helix</keyword>
<proteinExistence type="predicted"/>
<feature type="transmembrane region" description="Helical" evidence="1">
    <location>
        <begin position="57"/>
        <end position="77"/>
    </location>
</feature>
<accession>A0A972K1S2</accession>